<dbReference type="KEGG" id="svl:Strvi_7674"/>
<reference evidence="2" key="1">
    <citation type="submission" date="2011-08" db="EMBL/GenBank/DDBJ databases">
        <title>Complete sequence of chromosome of Streptomyces violaceusniger Tu 4113.</title>
        <authorList>
            <consortium name="US DOE Joint Genome Institute"/>
            <person name="Lucas S."/>
            <person name="Han J."/>
            <person name="Lapidus A."/>
            <person name="Cheng J.-F."/>
            <person name="Goodwin L."/>
            <person name="Pitluck S."/>
            <person name="Peters L."/>
            <person name="Ivanova N."/>
            <person name="Daligault H."/>
            <person name="Detter J.C."/>
            <person name="Han C."/>
            <person name="Tapia R."/>
            <person name="Land M."/>
            <person name="Hauser L."/>
            <person name="Kyrpides N."/>
            <person name="Ivanova N."/>
            <person name="Pagani I."/>
            <person name="Hagen A."/>
            <person name="Katz L."/>
            <person name="Fiedler H.-P."/>
            <person name="Keasling J."/>
            <person name="Fortman J."/>
            <person name="Woyke T."/>
        </authorList>
    </citation>
    <scope>NUCLEOTIDE SEQUENCE [LARGE SCALE GENOMIC DNA]</scope>
    <source>
        <strain evidence="2">Tu 4113</strain>
    </source>
</reference>
<proteinExistence type="predicted"/>
<evidence type="ECO:0000313" key="2">
    <source>
        <dbReference type="EMBL" id="AEM87010.1"/>
    </source>
</evidence>
<accession>G2NWQ3</accession>
<sequence length="479" mass="51100">MTRTMKGTSLMELRILAPTGALGAGFDADAFARGVAALPDVIACDAGSTDSGPAALGSGTPKLSAQAVTRDLRLLLRARDQLGVPLIIGSCGTSGRDDGVDWVADIARSIAAEENLSFKLGLIYSDQPAQRLRDLHDADRIRPLPHAPAIDRELFDRSHTVAMMGVEPIQDALRDGCEVILAGRASDTALFAAVPHLRGADPGLTWHLAKTIECGAACAIPPSANGLLVTLREDHFDVTTLADGTRLTPRSVAAHTLYENADPYRVTEPSGVLDTTEATYEAIDERTVRVRGARYLPADGYTNKLEGAELIGYQTVIFGGVRDRVVIDALPKLVPLAKEYFEAKILDVFGGAVDPADVDIDYRLYGAGAVLGGSEPDLLARREPRPLTSREPAPLAPRELGVLITVTAPDQATAHAIATFVAHASSHLPIAEYDGLVSTLAYPYSPPETDRGPLYRFTLNHVATGVTPTELFRTTTEEL</sequence>
<gene>
    <name evidence="2" type="ORF">Strvi_7674</name>
</gene>
<dbReference type="HOGENOM" id="CLU_028036_0_0_11"/>
<feature type="domain" description="Acyclic terpene utilisation N-terminal" evidence="1">
    <location>
        <begin position="104"/>
        <end position="194"/>
    </location>
</feature>
<dbReference type="EMBL" id="CP002994">
    <property type="protein sequence ID" value="AEM87010.1"/>
    <property type="molecule type" value="Genomic_DNA"/>
</dbReference>
<dbReference type="eggNOG" id="COG1574">
    <property type="taxonomic scope" value="Bacteria"/>
</dbReference>
<keyword evidence="3" id="KW-1185">Reference proteome</keyword>
<organism evidence="2 3">
    <name type="scientific">Streptomyces violaceusniger (strain Tu 4113)</name>
    <dbReference type="NCBI Taxonomy" id="653045"/>
    <lineage>
        <taxon>Bacteria</taxon>
        <taxon>Bacillati</taxon>
        <taxon>Actinomycetota</taxon>
        <taxon>Actinomycetes</taxon>
        <taxon>Kitasatosporales</taxon>
        <taxon>Streptomycetaceae</taxon>
        <taxon>Streptomyces</taxon>
        <taxon>Streptomyces violaceusniger group</taxon>
    </lineage>
</organism>
<dbReference type="Proteomes" id="UP000008703">
    <property type="component" value="Chromosome"/>
</dbReference>
<evidence type="ECO:0000259" key="1">
    <source>
        <dbReference type="Pfam" id="PF07287"/>
    </source>
</evidence>
<name>G2NWQ3_STRV4</name>
<dbReference type="InterPro" id="IPR010839">
    <property type="entry name" value="AtuA_N"/>
</dbReference>
<evidence type="ECO:0000313" key="3">
    <source>
        <dbReference type="Proteomes" id="UP000008703"/>
    </source>
</evidence>
<protein>
    <recommendedName>
        <fullName evidence="1">Acyclic terpene utilisation N-terminal domain-containing protein</fullName>
    </recommendedName>
</protein>
<dbReference type="AlphaFoldDB" id="G2NWQ3"/>
<dbReference type="Pfam" id="PF07287">
    <property type="entry name" value="AtuA"/>
    <property type="match status" value="1"/>
</dbReference>